<keyword evidence="14 16" id="KW-0472">Membrane</keyword>
<dbReference type="PRINTS" id="PR02030">
    <property type="entry name" value="AUTOPHGYRP14"/>
</dbReference>
<evidence type="ECO:0000256" key="15">
    <source>
        <dbReference type="ARBA" id="ARBA00024975"/>
    </source>
</evidence>
<keyword evidence="13 16" id="KW-0175">Coiled coil</keyword>
<feature type="region of interest" description="Disordered" evidence="17">
    <location>
        <begin position="1"/>
        <end position="25"/>
    </location>
</feature>
<dbReference type="EMBL" id="PUHR01000083">
    <property type="protein sequence ID" value="KAG0668005.1"/>
    <property type="molecule type" value="Genomic_DNA"/>
</dbReference>
<comment type="caution">
    <text evidence="18">The sequence shown here is derived from an EMBL/GenBank/DDBJ whole genome shotgun (WGS) entry which is preliminary data.</text>
</comment>
<keyword evidence="9 16" id="KW-0256">Endoplasmic reticulum</keyword>
<accession>A0A9P6W988</accession>
<feature type="coiled-coil region" evidence="16">
    <location>
        <begin position="92"/>
        <end position="157"/>
    </location>
</feature>
<dbReference type="GO" id="GO:0034045">
    <property type="term" value="C:phagophore assembly site membrane"/>
    <property type="evidence" value="ECO:0007669"/>
    <property type="project" value="UniProtKB-SubCell"/>
</dbReference>
<feature type="coiled-coil region" evidence="16">
    <location>
        <begin position="190"/>
        <end position="220"/>
    </location>
</feature>
<evidence type="ECO:0000256" key="17">
    <source>
        <dbReference type="SAM" id="MobiDB-lite"/>
    </source>
</evidence>
<organism evidence="18 19">
    <name type="scientific">Maudiozyma exigua</name>
    <name type="common">Yeast</name>
    <name type="synonym">Kazachstania exigua</name>
    <dbReference type="NCBI Taxonomy" id="34358"/>
    <lineage>
        <taxon>Eukaryota</taxon>
        <taxon>Fungi</taxon>
        <taxon>Dikarya</taxon>
        <taxon>Ascomycota</taxon>
        <taxon>Saccharomycotina</taxon>
        <taxon>Saccharomycetes</taxon>
        <taxon>Saccharomycetales</taxon>
        <taxon>Saccharomycetaceae</taxon>
        <taxon>Maudiozyma</taxon>
    </lineage>
</organism>
<dbReference type="GO" id="GO:0015031">
    <property type="term" value="P:protein transport"/>
    <property type="evidence" value="ECO:0007669"/>
    <property type="project" value="UniProtKB-KW"/>
</dbReference>
<proteinExistence type="inferred from homology"/>
<feature type="compositionally biased region" description="Polar residues" evidence="17">
    <location>
        <begin position="12"/>
        <end position="25"/>
    </location>
</feature>
<comment type="caution">
    <text evidence="16">Lacks conserved residue(s) required for the propagation of feature annotation.</text>
</comment>
<dbReference type="InterPro" id="IPR031398">
    <property type="entry name" value="She3"/>
</dbReference>
<gene>
    <name evidence="18" type="primary">SHE3_2</name>
    <name evidence="16" type="synonym">SHE3</name>
    <name evidence="18" type="ORF">C6P45_005141</name>
</gene>
<evidence type="ECO:0000256" key="10">
    <source>
        <dbReference type="ARBA" id="ARBA00022884"/>
    </source>
</evidence>
<evidence type="ECO:0000256" key="7">
    <source>
        <dbReference type="ARBA" id="ARBA00022554"/>
    </source>
</evidence>
<evidence type="ECO:0000256" key="1">
    <source>
        <dbReference type="ARBA" id="ARBA00004148"/>
    </source>
</evidence>
<evidence type="ECO:0000256" key="11">
    <source>
        <dbReference type="ARBA" id="ARBA00022927"/>
    </source>
</evidence>
<keyword evidence="7" id="KW-0926">Vacuole</keyword>
<evidence type="ECO:0000256" key="9">
    <source>
        <dbReference type="ARBA" id="ARBA00022824"/>
    </source>
</evidence>
<dbReference type="GO" id="GO:0051028">
    <property type="term" value="P:mRNA transport"/>
    <property type="evidence" value="ECO:0007669"/>
    <property type="project" value="UniProtKB-UniRule"/>
</dbReference>
<dbReference type="GO" id="GO:0003723">
    <property type="term" value="F:RNA binding"/>
    <property type="evidence" value="ECO:0007669"/>
    <property type="project" value="UniProtKB-KW"/>
</dbReference>
<comment type="similarity">
    <text evidence="4 16">Belongs to the SHE3 family.</text>
</comment>
<evidence type="ECO:0000256" key="4">
    <source>
        <dbReference type="ARBA" id="ARBA00008123"/>
    </source>
</evidence>
<keyword evidence="6 16" id="KW-0813">Transport</keyword>
<evidence type="ECO:0000256" key="13">
    <source>
        <dbReference type="ARBA" id="ARBA00023054"/>
    </source>
</evidence>
<feature type="compositionally biased region" description="Low complexity" evidence="17">
    <location>
        <begin position="306"/>
        <end position="323"/>
    </location>
</feature>
<dbReference type="OrthoDB" id="6088208at2759"/>
<dbReference type="GO" id="GO:0016236">
    <property type="term" value="P:macroautophagy"/>
    <property type="evidence" value="ECO:0007669"/>
    <property type="project" value="InterPro"/>
</dbReference>
<dbReference type="Pfam" id="PF17078">
    <property type="entry name" value="SHE3"/>
    <property type="match status" value="1"/>
</dbReference>
<dbReference type="InterPro" id="IPR023261">
    <property type="entry name" value="Autophagy-related_protein_14"/>
</dbReference>
<protein>
    <recommendedName>
        <fullName evidence="16">SWI5-dependent HO expression protein 3</fullName>
    </recommendedName>
</protein>
<dbReference type="GO" id="GO:0048309">
    <property type="term" value="P:endoplasmic reticulum inheritance"/>
    <property type="evidence" value="ECO:0007669"/>
    <property type="project" value="InterPro"/>
</dbReference>
<evidence type="ECO:0000256" key="16">
    <source>
        <dbReference type="RuleBase" id="RU362142"/>
    </source>
</evidence>
<dbReference type="GO" id="GO:0005789">
    <property type="term" value="C:endoplasmic reticulum membrane"/>
    <property type="evidence" value="ECO:0007669"/>
    <property type="project" value="UniProtKB-SubCell"/>
</dbReference>
<evidence type="ECO:0000256" key="5">
    <source>
        <dbReference type="ARBA" id="ARBA00009574"/>
    </source>
</evidence>
<comment type="function">
    <text evidence="15">RNA-binding protein that binds specific mRNAs including the ASH1 mRNA, coding for a repressor of the HO endonuclease. Part of the mRNA localization machinery that restricts accumulation of certain proteins to the bud and in the daughter cell. Required for the delivery of cortical endoplasmic reticulum into the emerging bud.</text>
</comment>
<keyword evidence="10 16" id="KW-0694">RNA-binding</keyword>
<keyword evidence="8 16" id="KW-0509">mRNA transport</keyword>
<evidence type="ECO:0000256" key="6">
    <source>
        <dbReference type="ARBA" id="ARBA00022448"/>
    </source>
</evidence>
<comment type="subcellular location">
    <subcellularLocation>
        <location evidence="2 16">Endoplasmic reticulum membrane</location>
        <topology evidence="2 16">Peripheral membrane protein</topology>
    </subcellularLocation>
    <subcellularLocation>
        <location evidence="3">Preautophagosomal structure membrane</location>
        <topology evidence="3">Peripheral membrane protein</topology>
    </subcellularLocation>
    <subcellularLocation>
        <location evidence="1">Vacuole membrane</location>
        <topology evidence="1">Peripheral membrane protein</topology>
    </subcellularLocation>
</comment>
<evidence type="ECO:0000256" key="12">
    <source>
        <dbReference type="ARBA" id="ARBA00023006"/>
    </source>
</evidence>
<keyword evidence="12" id="KW-0072">Autophagy</keyword>
<name>A0A9P6W988_MAUEX</name>
<feature type="coiled-coil region" evidence="16">
    <location>
        <begin position="415"/>
        <end position="449"/>
    </location>
</feature>
<keyword evidence="11" id="KW-0653">Protein transport</keyword>
<dbReference type="GO" id="GO:0005774">
    <property type="term" value="C:vacuolar membrane"/>
    <property type="evidence" value="ECO:0007669"/>
    <property type="project" value="UniProtKB-SubCell"/>
</dbReference>
<feature type="region of interest" description="Disordered" evidence="17">
    <location>
        <begin position="306"/>
        <end position="325"/>
    </location>
</feature>
<evidence type="ECO:0000256" key="8">
    <source>
        <dbReference type="ARBA" id="ARBA00022816"/>
    </source>
</evidence>
<dbReference type="Proteomes" id="UP000750334">
    <property type="component" value="Unassembled WGS sequence"/>
</dbReference>
<evidence type="ECO:0000256" key="14">
    <source>
        <dbReference type="ARBA" id="ARBA00023136"/>
    </source>
</evidence>
<dbReference type="AlphaFoldDB" id="A0A9P6W988"/>
<keyword evidence="19" id="KW-1185">Reference proteome</keyword>
<evidence type="ECO:0000313" key="18">
    <source>
        <dbReference type="EMBL" id="KAG0668005.1"/>
    </source>
</evidence>
<reference evidence="18 19" key="1">
    <citation type="submission" date="2020-11" db="EMBL/GenBank/DDBJ databases">
        <title>Kefir isolates.</title>
        <authorList>
            <person name="Marcisauskas S."/>
            <person name="Kim Y."/>
            <person name="Blasche S."/>
        </authorList>
    </citation>
    <scope>NUCLEOTIDE SEQUENCE [LARGE SCALE GENOMIC DNA]</scope>
    <source>
        <strain evidence="18 19">OG2</strain>
    </source>
</reference>
<comment type="similarity">
    <text evidence="5">Belongs to the ATG14 family.</text>
</comment>
<sequence>MSNSKKVDWTSHGASNGAATPLSSPTKLAPHHNIFMANLQKSPTRTTSDIFVDMDGSNVMSSSTKVIESLHEQIDILSRTNLQLSMQSQGLLTKLENNRDKESKLVETLSQLKNENETLKNLLNRETDHLKDLEIDLNDMNERYNTLNKKNRSLKKEYNKNNSGDSSINDELFMVESQYSSLVEANKMMESHYDQNINELKEQLEELNLLKTQIIDTLDENEDTLIEQMTDLHTKTSDFEEMYKESNDTLNEQFHNKLNENIEPMSKDYTYYKDQMIELGTQMGTATVEKDISDLQIIKLRKVRNVSGTNGNSNSNNSSKRTSFYGSMTPVTMPETKMEGHRNISPIIGLPGVKRSTSIRRNNSPFKLLTINDTNEILNREIDSILKQSMTKADSGKTLNHGEMLLKQRMYKVNNLKIRKNIGQLKIRLENMTNNIESKRQYVMKVNNELVVMNMNKPKEVNRVPGNISQDQVEQLERLVTRGQEQSITELNQWFMINKTHSRDIPYTICFQPIISTRTSLKLPANVVRDSIYKIFQYLSIRATLQSLTMPYLTMRIPTEGSTTSNENTVSEYTMQELIQLEDTYITEHIPVWLTRVTLNIVYMCRYSRILPQPHIPIDIPYLVDQIDVDGLLYGLYAGQIPNSNKYIHSDPHMPTHNRFQDILGTIEQLLGDNHRP</sequence>
<evidence type="ECO:0000313" key="19">
    <source>
        <dbReference type="Proteomes" id="UP000750334"/>
    </source>
</evidence>
<evidence type="ECO:0000256" key="3">
    <source>
        <dbReference type="ARBA" id="ARBA00004623"/>
    </source>
</evidence>
<evidence type="ECO:0000256" key="2">
    <source>
        <dbReference type="ARBA" id="ARBA00004406"/>
    </source>
</evidence>